<dbReference type="AlphaFoldDB" id="A0A645IAD1"/>
<comment type="caution">
    <text evidence="1">The sequence shown here is derived from an EMBL/GenBank/DDBJ whole genome shotgun (WGS) entry which is preliminary data.</text>
</comment>
<accession>A0A645IAD1</accession>
<sequence>MVLKFNVPPKSTIEYASKSLSENLEPLAYIFLFPKVFPTIIPKNIAKDAPPIAGIYIPINLPV</sequence>
<reference evidence="1" key="1">
    <citation type="submission" date="2019-08" db="EMBL/GenBank/DDBJ databases">
        <authorList>
            <person name="Kucharzyk K."/>
            <person name="Murdoch R.W."/>
            <person name="Higgins S."/>
            <person name="Loffler F."/>
        </authorList>
    </citation>
    <scope>NUCLEOTIDE SEQUENCE</scope>
</reference>
<name>A0A645IAD1_9ZZZZ</name>
<dbReference type="EMBL" id="VSSQ01105045">
    <property type="protein sequence ID" value="MPN45284.1"/>
    <property type="molecule type" value="Genomic_DNA"/>
</dbReference>
<evidence type="ECO:0000313" key="1">
    <source>
        <dbReference type="EMBL" id="MPN45284.1"/>
    </source>
</evidence>
<gene>
    <name evidence="1" type="ORF">SDC9_192851</name>
</gene>
<organism evidence="1">
    <name type="scientific">bioreactor metagenome</name>
    <dbReference type="NCBI Taxonomy" id="1076179"/>
    <lineage>
        <taxon>unclassified sequences</taxon>
        <taxon>metagenomes</taxon>
        <taxon>ecological metagenomes</taxon>
    </lineage>
</organism>
<protein>
    <submittedName>
        <fullName evidence="1">Uncharacterized protein</fullName>
    </submittedName>
</protein>
<proteinExistence type="predicted"/>